<dbReference type="InterPro" id="IPR024344">
    <property type="entry name" value="MDMPI_metal-binding"/>
</dbReference>
<keyword evidence="3" id="KW-1185">Reference proteome</keyword>
<evidence type="ECO:0000313" key="2">
    <source>
        <dbReference type="EMBL" id="MQM24000.1"/>
    </source>
</evidence>
<dbReference type="AlphaFoldDB" id="A0A6L5G2Z9"/>
<dbReference type="GO" id="GO:0046872">
    <property type="term" value="F:metal ion binding"/>
    <property type="evidence" value="ECO:0007669"/>
    <property type="project" value="InterPro"/>
</dbReference>
<dbReference type="Gene3D" id="1.20.120.450">
    <property type="entry name" value="dinb family like domain"/>
    <property type="match status" value="1"/>
</dbReference>
<protein>
    <recommendedName>
        <fullName evidence="1">Mycothiol-dependent maleylpyruvate isomerase metal-binding domain-containing protein</fullName>
    </recommendedName>
</protein>
<dbReference type="Pfam" id="PF11716">
    <property type="entry name" value="MDMPI_N"/>
    <property type="match status" value="1"/>
</dbReference>
<dbReference type="EMBL" id="WIAO01000001">
    <property type="protein sequence ID" value="MQM24000.1"/>
    <property type="molecule type" value="Genomic_DNA"/>
</dbReference>
<dbReference type="SUPFAM" id="SSF109854">
    <property type="entry name" value="DinB/YfiT-like putative metalloenzymes"/>
    <property type="match status" value="1"/>
</dbReference>
<accession>A0A6L5G2Z9</accession>
<sequence length="212" mass="22149">MTDLRHRYLAAARTGLGLLQDGAVADHWAEPSALEGFTVGGLAAHLAQQITSVTAALDTDHAGKDVIGLHDHYGRAAWVGADIDNDYNTAIRDGGERAAATGHAGVAADARTALARLETELPGLDPAHVTGNPRWPYAMRLDDFLATRVLELVVHADDLAYSTGVDTPGFDQGAFATATGILAHLAAARHGQPALIRALARAERAPKAISGL</sequence>
<gene>
    <name evidence="2" type="ORF">GFD30_00185</name>
</gene>
<feature type="domain" description="Mycothiol-dependent maleylpyruvate isomerase metal-binding" evidence="1">
    <location>
        <begin position="12"/>
        <end position="160"/>
    </location>
</feature>
<comment type="caution">
    <text evidence="2">The sequence shown here is derived from an EMBL/GenBank/DDBJ whole genome shotgun (WGS) entry which is preliminary data.</text>
</comment>
<name>A0A6L5G2Z9_9ACTN</name>
<evidence type="ECO:0000259" key="1">
    <source>
        <dbReference type="Pfam" id="PF11716"/>
    </source>
</evidence>
<dbReference type="InterPro" id="IPR034660">
    <property type="entry name" value="DinB/YfiT-like"/>
</dbReference>
<dbReference type="Proteomes" id="UP000477750">
    <property type="component" value="Unassembled WGS sequence"/>
</dbReference>
<dbReference type="RefSeq" id="WP_153023215.1">
    <property type="nucleotide sequence ID" value="NZ_WIAO01000001.1"/>
</dbReference>
<proteinExistence type="predicted"/>
<organism evidence="2 3">
    <name type="scientific">Glycomyces albidus</name>
    <dbReference type="NCBI Taxonomy" id="2656774"/>
    <lineage>
        <taxon>Bacteria</taxon>
        <taxon>Bacillati</taxon>
        <taxon>Actinomycetota</taxon>
        <taxon>Actinomycetes</taxon>
        <taxon>Glycomycetales</taxon>
        <taxon>Glycomycetaceae</taxon>
        <taxon>Glycomyces</taxon>
    </lineage>
</organism>
<reference evidence="2 3" key="1">
    <citation type="submission" date="2019-10" db="EMBL/GenBank/DDBJ databases">
        <title>Glycomyces albidus sp. nov., a novel actinomycete isolated from rhizosphere soil of wheat (Triticum aestivum L.).</title>
        <authorList>
            <person name="Qian L."/>
        </authorList>
    </citation>
    <scope>NUCLEOTIDE SEQUENCE [LARGE SCALE GENOMIC DNA]</scope>
    <source>
        <strain evidence="2 3">NEAU-7082</strain>
    </source>
</reference>
<evidence type="ECO:0000313" key="3">
    <source>
        <dbReference type="Proteomes" id="UP000477750"/>
    </source>
</evidence>